<feature type="compositionally biased region" description="Polar residues" evidence="1">
    <location>
        <begin position="13"/>
        <end position="37"/>
    </location>
</feature>
<evidence type="ECO:0000313" key="2">
    <source>
        <dbReference type="EMBL" id="KAK9929364.1"/>
    </source>
</evidence>
<feature type="compositionally biased region" description="Low complexity" evidence="1">
    <location>
        <begin position="40"/>
        <end position="51"/>
    </location>
</feature>
<name>A0AAW1WXI7_RUBAR</name>
<feature type="compositionally biased region" description="Polar residues" evidence="1">
    <location>
        <begin position="57"/>
        <end position="69"/>
    </location>
</feature>
<comment type="caution">
    <text evidence="2">The sequence shown here is derived from an EMBL/GenBank/DDBJ whole genome shotgun (WGS) entry which is preliminary data.</text>
</comment>
<evidence type="ECO:0000256" key="1">
    <source>
        <dbReference type="SAM" id="MobiDB-lite"/>
    </source>
</evidence>
<gene>
    <name evidence="2" type="ORF">M0R45_026466</name>
</gene>
<dbReference type="Proteomes" id="UP001457282">
    <property type="component" value="Unassembled WGS sequence"/>
</dbReference>
<keyword evidence="3" id="KW-1185">Reference proteome</keyword>
<dbReference type="EMBL" id="JBEDUW010000005">
    <property type="protein sequence ID" value="KAK9929364.1"/>
    <property type="molecule type" value="Genomic_DNA"/>
</dbReference>
<dbReference type="AlphaFoldDB" id="A0AAW1WXI7"/>
<proteinExistence type="predicted"/>
<reference evidence="2 3" key="1">
    <citation type="journal article" date="2023" name="G3 (Bethesda)">
        <title>A chromosome-length genome assembly and annotation of blackberry (Rubus argutus, cv. 'Hillquist').</title>
        <authorList>
            <person name="Bruna T."/>
            <person name="Aryal R."/>
            <person name="Dudchenko O."/>
            <person name="Sargent D.J."/>
            <person name="Mead D."/>
            <person name="Buti M."/>
            <person name="Cavallini A."/>
            <person name="Hytonen T."/>
            <person name="Andres J."/>
            <person name="Pham M."/>
            <person name="Weisz D."/>
            <person name="Mascagni F."/>
            <person name="Usai G."/>
            <person name="Natali L."/>
            <person name="Bassil N."/>
            <person name="Fernandez G.E."/>
            <person name="Lomsadze A."/>
            <person name="Armour M."/>
            <person name="Olukolu B."/>
            <person name="Poorten T."/>
            <person name="Britton C."/>
            <person name="Davik J."/>
            <person name="Ashrafi H."/>
            <person name="Aiden E.L."/>
            <person name="Borodovsky M."/>
            <person name="Worthington M."/>
        </authorList>
    </citation>
    <scope>NUCLEOTIDE SEQUENCE [LARGE SCALE GENOMIC DNA]</scope>
    <source>
        <strain evidence="2">PI 553951</strain>
    </source>
</reference>
<evidence type="ECO:0000313" key="3">
    <source>
        <dbReference type="Proteomes" id="UP001457282"/>
    </source>
</evidence>
<accession>A0AAW1WXI7</accession>
<organism evidence="2 3">
    <name type="scientific">Rubus argutus</name>
    <name type="common">Southern blackberry</name>
    <dbReference type="NCBI Taxonomy" id="59490"/>
    <lineage>
        <taxon>Eukaryota</taxon>
        <taxon>Viridiplantae</taxon>
        <taxon>Streptophyta</taxon>
        <taxon>Embryophyta</taxon>
        <taxon>Tracheophyta</taxon>
        <taxon>Spermatophyta</taxon>
        <taxon>Magnoliopsida</taxon>
        <taxon>eudicotyledons</taxon>
        <taxon>Gunneridae</taxon>
        <taxon>Pentapetalae</taxon>
        <taxon>rosids</taxon>
        <taxon>fabids</taxon>
        <taxon>Rosales</taxon>
        <taxon>Rosaceae</taxon>
        <taxon>Rosoideae</taxon>
        <taxon>Rosoideae incertae sedis</taxon>
        <taxon>Rubus</taxon>
    </lineage>
</organism>
<feature type="region of interest" description="Disordered" evidence="1">
    <location>
        <begin position="13"/>
        <end position="71"/>
    </location>
</feature>
<sequence length="209" mass="21874">MKLKLLPIAQSVVAQSTRPSPAQSTSPAAINAPTSRRNSNDNAASSHSLAAQPPSSPAHNPSLTTTFSAQPVLPFNPTSSAQIAPSSFTPPPSLAAPLPKLASPLINLFRFPEPIAPSPRPASSPEELDRYSCCPLFHPNDVAAPITSRFCHLHSPRRRAVVPCTSATNPTPSLQSAVFMPSILAGRRPNLQTAAALSLVPPQAHSALP</sequence>
<protein>
    <submittedName>
        <fullName evidence="2">Uncharacterized protein</fullName>
    </submittedName>
</protein>